<dbReference type="FunFam" id="3.30.200.20:FF:000040">
    <property type="entry name" value="Dual specificity mitogen-activated protein kinase kinase"/>
    <property type="match status" value="1"/>
</dbReference>
<dbReference type="InterPro" id="IPR000719">
    <property type="entry name" value="Prot_kinase_dom"/>
</dbReference>
<dbReference type="InterPro" id="IPR011009">
    <property type="entry name" value="Kinase-like_dom_sf"/>
</dbReference>
<proteinExistence type="inferred from homology"/>
<dbReference type="PANTHER" id="PTHR48013">
    <property type="entry name" value="DUAL SPECIFICITY MITOGEN-ACTIVATED PROTEIN KINASE KINASE 5-RELATED"/>
    <property type="match status" value="1"/>
</dbReference>
<evidence type="ECO:0000259" key="10">
    <source>
        <dbReference type="PROSITE" id="PS50011"/>
    </source>
</evidence>
<evidence type="ECO:0000256" key="2">
    <source>
        <dbReference type="ARBA" id="ARBA00022679"/>
    </source>
</evidence>
<dbReference type="InterPro" id="IPR017441">
    <property type="entry name" value="Protein_kinase_ATP_BS"/>
</dbReference>
<keyword evidence="2" id="KW-0808">Transferase</keyword>
<feature type="binding site" evidence="8">
    <location>
        <position position="90"/>
    </location>
    <ligand>
        <name>ATP</name>
        <dbReference type="ChEBI" id="CHEBI:30616"/>
    </ligand>
</feature>
<dbReference type="Gene3D" id="3.30.200.20">
    <property type="entry name" value="Phosphorylase Kinase, domain 1"/>
    <property type="match status" value="1"/>
</dbReference>
<keyword evidence="4 11" id="KW-0418">Kinase</keyword>
<feature type="domain" description="Protein kinase" evidence="10">
    <location>
        <begin position="61"/>
        <end position="322"/>
    </location>
</feature>
<dbReference type="SUPFAM" id="SSF56112">
    <property type="entry name" value="Protein kinase-like (PK-like)"/>
    <property type="match status" value="1"/>
</dbReference>
<protein>
    <recommendedName>
        <fullName evidence="7">mitogen-activated protein kinase kinase</fullName>
        <ecNumber evidence="7">2.7.12.2</ecNumber>
    </recommendedName>
</protein>
<dbReference type="PANTHER" id="PTHR48013:SF11">
    <property type="entry name" value="LICORNE"/>
    <property type="match status" value="1"/>
</dbReference>
<dbReference type="PROSITE" id="PS50011">
    <property type="entry name" value="PROTEIN_KINASE_DOM"/>
    <property type="match status" value="1"/>
</dbReference>
<evidence type="ECO:0000256" key="3">
    <source>
        <dbReference type="ARBA" id="ARBA00022741"/>
    </source>
</evidence>
<dbReference type="Gene3D" id="1.10.510.10">
    <property type="entry name" value="Transferase(Phosphotransferase) domain 1"/>
    <property type="match status" value="1"/>
</dbReference>
<evidence type="ECO:0000256" key="8">
    <source>
        <dbReference type="PROSITE-ProRule" id="PRU10141"/>
    </source>
</evidence>
<name>A0A0X3PTZ8_SCHSO</name>
<dbReference type="AlphaFoldDB" id="A0A0X3PTZ8"/>
<accession>A0A0X3PTZ8</accession>
<dbReference type="PROSITE" id="PS00108">
    <property type="entry name" value="PROTEIN_KINASE_ST"/>
    <property type="match status" value="1"/>
</dbReference>
<evidence type="ECO:0000256" key="7">
    <source>
        <dbReference type="ARBA" id="ARBA00038999"/>
    </source>
</evidence>
<dbReference type="GO" id="GO:0051403">
    <property type="term" value="P:stress-activated MAPK cascade"/>
    <property type="evidence" value="ECO:0007669"/>
    <property type="project" value="TreeGrafter"/>
</dbReference>
<evidence type="ECO:0000256" key="6">
    <source>
        <dbReference type="ARBA" id="ARBA00038035"/>
    </source>
</evidence>
<evidence type="ECO:0000256" key="9">
    <source>
        <dbReference type="RuleBase" id="RU000304"/>
    </source>
</evidence>
<evidence type="ECO:0000256" key="4">
    <source>
        <dbReference type="ARBA" id="ARBA00022777"/>
    </source>
</evidence>
<dbReference type="SMART" id="SM00220">
    <property type="entry name" value="S_TKc"/>
    <property type="match status" value="1"/>
</dbReference>
<evidence type="ECO:0000313" key="11">
    <source>
        <dbReference type="EMBL" id="JAP53527.1"/>
    </source>
</evidence>
<keyword evidence="5 8" id="KW-0067">ATP-binding</keyword>
<dbReference type="GO" id="GO:0004674">
    <property type="term" value="F:protein serine/threonine kinase activity"/>
    <property type="evidence" value="ECO:0007669"/>
    <property type="project" value="UniProtKB-KW"/>
</dbReference>
<dbReference type="GO" id="GO:0004708">
    <property type="term" value="F:MAP kinase kinase activity"/>
    <property type="evidence" value="ECO:0007669"/>
    <property type="project" value="UniProtKB-EC"/>
</dbReference>
<dbReference type="Pfam" id="PF00069">
    <property type="entry name" value="Pkinase"/>
    <property type="match status" value="1"/>
</dbReference>
<dbReference type="PROSITE" id="PS00107">
    <property type="entry name" value="PROTEIN_KINASE_ATP"/>
    <property type="match status" value="1"/>
</dbReference>
<dbReference type="EMBL" id="GEEE01009698">
    <property type="protein sequence ID" value="JAP53527.1"/>
    <property type="molecule type" value="Transcribed_RNA"/>
</dbReference>
<organism evidence="11">
    <name type="scientific">Schistocephalus solidus</name>
    <name type="common">Tapeworm</name>
    <dbReference type="NCBI Taxonomy" id="70667"/>
    <lineage>
        <taxon>Eukaryota</taxon>
        <taxon>Metazoa</taxon>
        <taxon>Spiralia</taxon>
        <taxon>Lophotrochozoa</taxon>
        <taxon>Platyhelminthes</taxon>
        <taxon>Cestoda</taxon>
        <taxon>Eucestoda</taxon>
        <taxon>Diphyllobothriidea</taxon>
        <taxon>Diphyllobothriidae</taxon>
        <taxon>Schistocephalus</taxon>
    </lineage>
</organism>
<evidence type="ECO:0000256" key="5">
    <source>
        <dbReference type="ARBA" id="ARBA00022840"/>
    </source>
</evidence>
<evidence type="ECO:0000256" key="1">
    <source>
        <dbReference type="ARBA" id="ARBA00022527"/>
    </source>
</evidence>
<dbReference type="InterPro" id="IPR008271">
    <property type="entry name" value="Ser/Thr_kinase_AS"/>
</dbReference>
<sequence length="348" mass="39144">MSETPRPNSAKKRPPALKNFAIGHHAPGIILPVEIAPGTKLTNETDVIVGEKQVTIRANEMRLVSELGQGQFAYVQKMVHDPSGCVFAVKRLPFHSETPDRSRILNDYNISMRTSKCPYAIMSYGALSYVGEIWIVMELMDASLDKFLEKVYEKEEIIPENLLAYITFCVVTALEYLHKDLHVIHRDVKPSNILVDRLGRVKVCDFGISGELTNSLAKSNIGTHNYLAPERIDPLQGTQGFRIQSDVWSLGLTLLELATGEFPYGNFPNVFSQLQQVVKQEPPKLPSDSPYSEDLRSFIADCLVKDETQRANYVTLLESKFIRSVDVEREAINLADFFVRILGTVIDQ</sequence>
<dbReference type="EC" id="2.7.12.2" evidence="7"/>
<gene>
    <name evidence="11" type="primary">MP2K6</name>
    <name evidence="11" type="ORF">TR153553</name>
</gene>
<dbReference type="GO" id="GO:0005524">
    <property type="term" value="F:ATP binding"/>
    <property type="evidence" value="ECO:0007669"/>
    <property type="project" value="UniProtKB-UniRule"/>
</dbReference>
<keyword evidence="3 8" id="KW-0547">Nucleotide-binding</keyword>
<reference evidence="11" key="1">
    <citation type="submission" date="2016-01" db="EMBL/GenBank/DDBJ databases">
        <title>Reference transcriptome for the parasite Schistocephalus solidus: insights into the molecular evolution of parasitism.</title>
        <authorList>
            <person name="Hebert F.O."/>
            <person name="Grambauer S."/>
            <person name="Barber I."/>
            <person name="Landry C.R."/>
            <person name="Aubin-Horth N."/>
        </authorList>
    </citation>
    <scope>NUCLEOTIDE SEQUENCE</scope>
</reference>
<comment type="similarity">
    <text evidence="6">Belongs to the protein kinase superfamily. STE Ser/Thr protein kinase family. MAP kinase kinase subfamily.</text>
</comment>
<keyword evidence="1 9" id="KW-0723">Serine/threonine-protein kinase</keyword>